<feature type="transmembrane region" description="Helical" evidence="4">
    <location>
        <begin position="52"/>
        <end position="73"/>
    </location>
</feature>
<feature type="transmembrane region" description="Helical" evidence="4">
    <location>
        <begin position="12"/>
        <end position="32"/>
    </location>
</feature>
<feature type="transmembrane region" description="Helical" evidence="4">
    <location>
        <begin position="364"/>
        <end position="386"/>
    </location>
</feature>
<dbReference type="InterPro" id="IPR050327">
    <property type="entry name" value="Proton-linked_MCT"/>
</dbReference>
<evidence type="ECO:0000313" key="7">
    <source>
        <dbReference type="Proteomes" id="UP001139410"/>
    </source>
</evidence>
<dbReference type="PANTHER" id="PTHR11360:SF290">
    <property type="entry name" value="MONOCARBOXYLATE MFS PERMEASE"/>
    <property type="match status" value="1"/>
</dbReference>
<dbReference type="AlphaFoldDB" id="A0A9X1QM95"/>
<dbReference type="PROSITE" id="PS50850">
    <property type="entry name" value="MFS"/>
    <property type="match status" value="1"/>
</dbReference>
<dbReference type="Gene3D" id="1.20.1250.20">
    <property type="entry name" value="MFS general substrate transporter like domains"/>
    <property type="match status" value="2"/>
</dbReference>
<evidence type="ECO:0000256" key="2">
    <source>
        <dbReference type="ARBA" id="ARBA00022989"/>
    </source>
</evidence>
<proteinExistence type="predicted"/>
<feature type="transmembrane region" description="Helical" evidence="4">
    <location>
        <begin position="142"/>
        <end position="162"/>
    </location>
</feature>
<accession>A0A9X1QM95</accession>
<feature type="transmembrane region" description="Helical" evidence="4">
    <location>
        <begin position="85"/>
        <end position="102"/>
    </location>
</feature>
<dbReference type="Proteomes" id="UP001139410">
    <property type="component" value="Unassembled WGS sequence"/>
</dbReference>
<feature type="transmembrane region" description="Helical" evidence="4">
    <location>
        <begin position="108"/>
        <end position="130"/>
    </location>
</feature>
<feature type="transmembrane region" description="Helical" evidence="4">
    <location>
        <begin position="239"/>
        <end position="263"/>
    </location>
</feature>
<dbReference type="GO" id="GO:0022857">
    <property type="term" value="F:transmembrane transporter activity"/>
    <property type="evidence" value="ECO:0007669"/>
    <property type="project" value="InterPro"/>
</dbReference>
<feature type="transmembrane region" description="Helical" evidence="4">
    <location>
        <begin position="174"/>
        <end position="194"/>
    </location>
</feature>
<evidence type="ECO:0000256" key="4">
    <source>
        <dbReference type="SAM" id="Phobius"/>
    </source>
</evidence>
<name>A0A9X1QM95_9SPHN</name>
<evidence type="ECO:0000256" key="3">
    <source>
        <dbReference type="ARBA" id="ARBA00023136"/>
    </source>
</evidence>
<reference evidence="6" key="1">
    <citation type="submission" date="2022-01" db="EMBL/GenBank/DDBJ databases">
        <authorList>
            <person name="Jo J.-H."/>
            <person name="Im W.-T."/>
        </authorList>
    </citation>
    <scope>NUCLEOTIDE SEQUENCE</scope>
    <source>
        <strain evidence="6">G124</strain>
    </source>
</reference>
<dbReference type="InterPro" id="IPR036259">
    <property type="entry name" value="MFS_trans_sf"/>
</dbReference>
<keyword evidence="2 4" id="KW-1133">Transmembrane helix</keyword>
<dbReference type="Pfam" id="PF07690">
    <property type="entry name" value="MFS_1"/>
    <property type="match status" value="1"/>
</dbReference>
<feature type="transmembrane region" description="Helical" evidence="4">
    <location>
        <begin position="269"/>
        <end position="293"/>
    </location>
</feature>
<dbReference type="EMBL" id="JAKFGM010000002">
    <property type="protein sequence ID" value="MCF2515286.1"/>
    <property type="molecule type" value="Genomic_DNA"/>
</dbReference>
<comment type="caution">
    <text evidence="6">The sequence shown here is derived from an EMBL/GenBank/DDBJ whole genome shotgun (WGS) entry which is preliminary data.</text>
</comment>
<dbReference type="CDD" id="cd17355">
    <property type="entry name" value="MFS_YcxA_like"/>
    <property type="match status" value="1"/>
</dbReference>
<feature type="transmembrane region" description="Helical" evidence="4">
    <location>
        <begin position="392"/>
        <end position="412"/>
    </location>
</feature>
<keyword evidence="3 4" id="KW-0472">Membrane</keyword>
<evidence type="ECO:0000256" key="1">
    <source>
        <dbReference type="ARBA" id="ARBA00022692"/>
    </source>
</evidence>
<dbReference type="SUPFAM" id="SSF103473">
    <property type="entry name" value="MFS general substrate transporter"/>
    <property type="match status" value="1"/>
</dbReference>
<dbReference type="InterPro" id="IPR011701">
    <property type="entry name" value="MFS"/>
</dbReference>
<keyword evidence="7" id="KW-1185">Reference proteome</keyword>
<organism evidence="6 7">
    <name type="scientific">Sphingomonas cremea</name>
    <dbReference type="NCBI Taxonomy" id="2904799"/>
    <lineage>
        <taxon>Bacteria</taxon>
        <taxon>Pseudomonadati</taxon>
        <taxon>Pseudomonadota</taxon>
        <taxon>Alphaproteobacteria</taxon>
        <taxon>Sphingomonadales</taxon>
        <taxon>Sphingomonadaceae</taxon>
        <taxon>Sphingomonas</taxon>
    </lineage>
</organism>
<gene>
    <name evidence="6" type="ORF">LVY65_09450</name>
</gene>
<dbReference type="InterPro" id="IPR020846">
    <property type="entry name" value="MFS_dom"/>
</dbReference>
<keyword evidence="1 4" id="KW-0812">Transmembrane</keyword>
<dbReference type="PANTHER" id="PTHR11360">
    <property type="entry name" value="MONOCARBOXYLATE TRANSPORTER"/>
    <property type="match status" value="1"/>
</dbReference>
<evidence type="ECO:0000313" key="6">
    <source>
        <dbReference type="EMBL" id="MCF2515286.1"/>
    </source>
</evidence>
<protein>
    <submittedName>
        <fullName evidence="6">MFS transporter</fullName>
    </submittedName>
</protein>
<dbReference type="RefSeq" id="WP_235067812.1">
    <property type="nucleotide sequence ID" value="NZ_JAKFGM010000002.1"/>
</dbReference>
<feature type="domain" description="Major facilitator superfamily (MFS) profile" evidence="5">
    <location>
        <begin position="17"/>
        <end position="419"/>
    </location>
</feature>
<evidence type="ECO:0000259" key="5">
    <source>
        <dbReference type="PROSITE" id="PS50850"/>
    </source>
</evidence>
<sequence length="432" mass="45426">MNGTSKARADSLRWASIVAAITFVALLVAAGVRAAPGVLIMPLEHQFGWDRASISLTAAVGIFIYGLVGPFAAALMQSFGIRRTMIAGLTLMAAATFASQWMRESWQYLVTWGVLSGIGSGAIASVLGAAVVNRWFAQRQGLVMGILTASTATGSLVFLPLLAWLSENGEWRPIIQVVGLACLALVPVVALFMPERPSDVGTTRFGEVEHEADSAQVKRAPSPALAITALIGASRSPTFWLLFGTFFVCGLTTNGLVGTHMIAFCGDHGIAPVAAAGLLTTMGVFDLIGTSMSGWLTDRYDPRRLLFAYYGLRGLSLAALPFIDFGTLSLGTFAVFYGLDWIATVPPTVALANRTFGEREGPIVFGWIVVGHQIGAAVAAFGAGLVREEMGSYSPAFVAAGAFAVLAAFAVLKLPVMRRAVDGPGMAEMQAA</sequence>